<comment type="similarity">
    <text evidence="1">Belongs to the short-chain dehydrogenases/reductases (SDR) family.</text>
</comment>
<dbReference type="CDD" id="cd05325">
    <property type="entry name" value="carb_red_sniffer_like_SDR_c"/>
    <property type="match status" value="1"/>
</dbReference>
<dbReference type="Pfam" id="PF00106">
    <property type="entry name" value="adh_short"/>
    <property type="match status" value="1"/>
</dbReference>
<evidence type="ECO:0000313" key="2">
    <source>
        <dbReference type="EMBL" id="QCI63255.1"/>
    </source>
</evidence>
<organism evidence="2 3">
    <name type="scientific">Phreatobacter stygius</name>
    <dbReference type="NCBI Taxonomy" id="1940610"/>
    <lineage>
        <taxon>Bacteria</taxon>
        <taxon>Pseudomonadati</taxon>
        <taxon>Pseudomonadota</taxon>
        <taxon>Alphaproteobacteria</taxon>
        <taxon>Hyphomicrobiales</taxon>
        <taxon>Phreatobacteraceae</taxon>
        <taxon>Phreatobacter</taxon>
    </lineage>
</organism>
<dbReference type="InterPro" id="IPR002347">
    <property type="entry name" value="SDR_fam"/>
</dbReference>
<dbReference type="PRINTS" id="PR00081">
    <property type="entry name" value="GDHRDH"/>
</dbReference>
<dbReference type="OrthoDB" id="9785826at2"/>
<gene>
    <name evidence="2" type="ORF">E8M01_02805</name>
</gene>
<dbReference type="PRINTS" id="PR00080">
    <property type="entry name" value="SDRFAMILY"/>
</dbReference>
<protein>
    <submittedName>
        <fullName evidence="2">SDR family oxidoreductase</fullName>
    </submittedName>
</protein>
<evidence type="ECO:0000256" key="1">
    <source>
        <dbReference type="RuleBase" id="RU000363"/>
    </source>
</evidence>
<name>A0A4D7AUE2_9HYPH</name>
<reference evidence="2 3" key="1">
    <citation type="submission" date="2019-04" db="EMBL/GenBank/DDBJ databases">
        <title>Phreatobacter aquaticus sp. nov.</title>
        <authorList>
            <person name="Choi A."/>
        </authorList>
    </citation>
    <scope>NUCLEOTIDE SEQUENCE [LARGE SCALE GENOMIC DNA]</scope>
    <source>
        <strain evidence="2 3">KCTC 52518</strain>
    </source>
</reference>
<proteinExistence type="inferred from homology"/>
<dbReference type="SUPFAM" id="SSF51735">
    <property type="entry name" value="NAD(P)-binding Rossmann-fold domains"/>
    <property type="match status" value="1"/>
</dbReference>
<dbReference type="PANTHER" id="PTHR45458">
    <property type="entry name" value="SHORT-CHAIN DEHYDROGENASE/REDUCTASE SDR"/>
    <property type="match status" value="1"/>
</dbReference>
<dbReference type="RefSeq" id="WP_136958714.1">
    <property type="nucleotide sequence ID" value="NZ_CP039690.1"/>
</dbReference>
<sequence length="233" mass="24042">MPAILVTGANRGIGLALVEALLERGDRIAATARDPARADALLALAGRAPDRLSVIGLDVADPASVAGLAGRLAEAGLTRLDVLVNNAGIIGPSRQSTLDMDFDGFAETLAVNTLGPLRVVQAVLPLLKAGREARILTITSAMGSMSHTTSDRIAYRASKAAVNKVMQGLGTDLGPQGIAVAVAHPGWVRTDMGGQSAAVAPADSARGLIGLIDRMRQGEPCSFHDWSGRAVPW</sequence>
<accession>A0A4D7AUE2</accession>
<dbReference type="PANTHER" id="PTHR45458:SF1">
    <property type="entry name" value="SHORT CHAIN DEHYDROGENASE"/>
    <property type="match status" value="1"/>
</dbReference>
<dbReference type="KEGG" id="pstg:E8M01_02805"/>
<dbReference type="InterPro" id="IPR036291">
    <property type="entry name" value="NAD(P)-bd_dom_sf"/>
</dbReference>
<dbReference type="Gene3D" id="3.40.50.720">
    <property type="entry name" value="NAD(P)-binding Rossmann-like Domain"/>
    <property type="match status" value="1"/>
</dbReference>
<dbReference type="Proteomes" id="UP000298781">
    <property type="component" value="Chromosome"/>
</dbReference>
<dbReference type="GO" id="GO:0016616">
    <property type="term" value="F:oxidoreductase activity, acting on the CH-OH group of donors, NAD or NADP as acceptor"/>
    <property type="evidence" value="ECO:0007669"/>
    <property type="project" value="TreeGrafter"/>
</dbReference>
<keyword evidence="3" id="KW-1185">Reference proteome</keyword>
<evidence type="ECO:0000313" key="3">
    <source>
        <dbReference type="Proteomes" id="UP000298781"/>
    </source>
</evidence>
<dbReference type="InterPro" id="IPR052184">
    <property type="entry name" value="SDR_enzymes"/>
</dbReference>
<dbReference type="AlphaFoldDB" id="A0A4D7AUE2"/>
<dbReference type="EMBL" id="CP039690">
    <property type="protein sequence ID" value="QCI63255.1"/>
    <property type="molecule type" value="Genomic_DNA"/>
</dbReference>